<evidence type="ECO:0000313" key="2">
    <source>
        <dbReference type="Proteomes" id="UP000254282"/>
    </source>
</evidence>
<proteinExistence type="predicted"/>
<sequence>MRKFRKHLLFLIHFADNYMKSKSEFKEEYKEICDLAFSYAVSNMNENICEEPNIKNWTKENKTKFLSLVNEGFKKAQNEIIDQIIFYQEKLAIAKIELKTSRKNRDKNLEKEIKSNIDLILYRLKLLSYIMDGIAWQLFGGQTFITKRFYIGETPKTLTNSNILHVKNVADKINEDPLQFALISDLTNFVQIGDLVIKRKNGVGISELKEGKINEELIEIKNKIYQSDISNEIINNTIKELDKKKLEQLQRMLKQDARMQDAIDVVNNEEGNDHKTGKEIKIISNESPTHYYHNEILRTISGLSDKNWAYLVDDLSIIHIGAYKPDSYILSNIAIRAILDEQSKNYIIADYKQIINATSQPIFAKPLPPEIINEILFDDIRIIIGIDLTMFFERFEEIFGIKTEFLSRKETKKLLEENKENAKNFFAIDNRAIKFVNPKNGNYVILGGGIISKLLFDNYHPISIFEYINELLN</sequence>
<dbReference type="AlphaFoldDB" id="A0A381FGM7"/>
<dbReference type="Proteomes" id="UP000254282">
    <property type="component" value="Unassembled WGS sequence"/>
</dbReference>
<protein>
    <submittedName>
        <fullName evidence="1">Uncharacterized protein</fullName>
    </submittedName>
</protein>
<organism evidence="1 2">
    <name type="scientific">Chryseobacterium indoltheticum</name>
    <dbReference type="NCBI Taxonomy" id="254"/>
    <lineage>
        <taxon>Bacteria</taxon>
        <taxon>Pseudomonadati</taxon>
        <taxon>Bacteroidota</taxon>
        <taxon>Flavobacteriia</taxon>
        <taxon>Flavobacteriales</taxon>
        <taxon>Weeksellaceae</taxon>
        <taxon>Chryseobacterium group</taxon>
        <taxon>Chryseobacterium</taxon>
    </lineage>
</organism>
<gene>
    <name evidence="1" type="ORF">NCTC13532_01340</name>
</gene>
<accession>A0A381FGM7</accession>
<reference evidence="1 2" key="1">
    <citation type="submission" date="2018-06" db="EMBL/GenBank/DDBJ databases">
        <authorList>
            <consortium name="Pathogen Informatics"/>
            <person name="Doyle S."/>
        </authorList>
    </citation>
    <scope>NUCLEOTIDE SEQUENCE [LARGE SCALE GENOMIC DNA]</scope>
    <source>
        <strain evidence="1 2">NCTC13532</strain>
    </source>
</reference>
<name>A0A381FGM7_9FLAO</name>
<dbReference type="EMBL" id="UFVR01000004">
    <property type="protein sequence ID" value="SUX45633.1"/>
    <property type="molecule type" value="Genomic_DNA"/>
</dbReference>
<evidence type="ECO:0000313" key="1">
    <source>
        <dbReference type="EMBL" id="SUX45633.1"/>
    </source>
</evidence>